<dbReference type="OrthoDB" id="438052at2759"/>
<keyword evidence="5" id="KW-0138">CF(0)</keyword>
<dbReference type="InterPro" id="IPR002379">
    <property type="entry name" value="ATPase_proteolipid_c-like_dom"/>
</dbReference>
<comment type="similarity">
    <text evidence="2 14">Belongs to the ATPase C chain family.</text>
</comment>
<dbReference type="PRINTS" id="PR00124">
    <property type="entry name" value="ATPASEC"/>
</dbReference>
<evidence type="ECO:0000256" key="1">
    <source>
        <dbReference type="ARBA" id="ARBA00004225"/>
    </source>
</evidence>
<dbReference type="PANTHER" id="PTHR10031:SF0">
    <property type="entry name" value="ATPASE PROTEIN 9"/>
    <property type="match status" value="1"/>
</dbReference>
<dbReference type="SUPFAM" id="SSF81333">
    <property type="entry name" value="F1F0 ATP synthase subunit C"/>
    <property type="match status" value="1"/>
</dbReference>
<dbReference type="GO" id="GO:0033177">
    <property type="term" value="C:proton-transporting two-sector ATPase complex, proton-transporting domain"/>
    <property type="evidence" value="ECO:0007669"/>
    <property type="project" value="InterPro"/>
</dbReference>
<dbReference type="FunFam" id="1.20.20.10:FF:000003">
    <property type="entry name" value="Atp synthase f complex subunit mitochondrial"/>
    <property type="match status" value="1"/>
</dbReference>
<dbReference type="GO" id="GO:0015078">
    <property type="term" value="F:proton transmembrane transporter activity"/>
    <property type="evidence" value="ECO:0007669"/>
    <property type="project" value="InterPro"/>
</dbReference>
<comment type="subcellular location">
    <subcellularLocation>
        <location evidence="1">Mitochondrion membrane</location>
        <topology evidence="1">Multi-pass membrane protein</topology>
    </subcellularLocation>
</comment>
<feature type="transmembrane region" description="Helical" evidence="14">
    <location>
        <begin position="90"/>
        <end position="111"/>
    </location>
</feature>
<evidence type="ECO:0000256" key="6">
    <source>
        <dbReference type="ARBA" id="ARBA00022692"/>
    </source>
</evidence>
<evidence type="ECO:0000313" key="17">
    <source>
        <dbReference type="Proteomes" id="UP000756132"/>
    </source>
</evidence>
<dbReference type="PANTHER" id="PTHR10031">
    <property type="entry name" value="ATP SYNTHASE LIPID-BINDING PROTEIN, MITOCHONDRIAL"/>
    <property type="match status" value="1"/>
</dbReference>
<gene>
    <name evidence="16" type="ORF">CLAFUR5_13168</name>
</gene>
<dbReference type="GeneID" id="71993046"/>
<evidence type="ECO:0000256" key="13">
    <source>
        <dbReference type="ARBA" id="ARBA00030961"/>
    </source>
</evidence>
<evidence type="ECO:0000256" key="11">
    <source>
        <dbReference type="ARBA" id="ARBA00023128"/>
    </source>
</evidence>
<keyword evidence="6 14" id="KW-0812">Transmembrane</keyword>
<evidence type="ECO:0000256" key="7">
    <source>
        <dbReference type="ARBA" id="ARBA00022781"/>
    </source>
</evidence>
<dbReference type="InterPro" id="IPR020537">
    <property type="entry name" value="ATP_synth_F0_csu_DDCD_BS"/>
</dbReference>
<name>A0A9Q8UVC8_PASFU</name>
<feature type="transmembrane region" description="Helical" evidence="14">
    <location>
        <begin position="123"/>
        <end position="151"/>
    </location>
</feature>
<dbReference type="RefSeq" id="XP_047768136.1">
    <property type="nucleotide sequence ID" value="XM_047912316.1"/>
</dbReference>
<keyword evidence="11" id="KW-0496">Mitochondrion</keyword>
<evidence type="ECO:0000256" key="2">
    <source>
        <dbReference type="ARBA" id="ARBA00006704"/>
    </source>
</evidence>
<keyword evidence="4 14" id="KW-0813">Transport</keyword>
<dbReference type="PROSITE" id="PS00605">
    <property type="entry name" value="ATPASE_C"/>
    <property type="match status" value="1"/>
</dbReference>
<dbReference type="InterPro" id="IPR038662">
    <property type="entry name" value="ATP_synth_F0_csu_sf"/>
</dbReference>
<protein>
    <recommendedName>
        <fullName evidence="3">ATP synthase subunit 9, mitochondrial</fullName>
    </recommendedName>
    <alternativeName>
        <fullName evidence="13">Lipid-binding protein</fullName>
    </alternativeName>
</protein>
<evidence type="ECO:0000256" key="5">
    <source>
        <dbReference type="ARBA" id="ARBA00022547"/>
    </source>
</evidence>
<reference evidence="16" key="1">
    <citation type="submission" date="2021-12" db="EMBL/GenBank/DDBJ databases">
        <authorList>
            <person name="Zaccaron A."/>
            <person name="Stergiopoulos I."/>
        </authorList>
    </citation>
    <scope>NUCLEOTIDE SEQUENCE</scope>
    <source>
        <strain evidence="16">Race5_Kim</strain>
    </source>
</reference>
<dbReference type="Gene3D" id="1.20.20.10">
    <property type="entry name" value="F1F0 ATP synthase subunit C"/>
    <property type="match status" value="1"/>
</dbReference>
<feature type="domain" description="V-ATPase proteolipid subunit C-like" evidence="15">
    <location>
        <begin position="87"/>
        <end position="148"/>
    </location>
</feature>
<evidence type="ECO:0000256" key="4">
    <source>
        <dbReference type="ARBA" id="ARBA00022448"/>
    </source>
</evidence>
<keyword evidence="17" id="KW-1185">Reference proteome</keyword>
<accession>A0A9Q8UVC8</accession>
<dbReference type="KEGG" id="ffu:CLAFUR5_13168"/>
<evidence type="ECO:0000256" key="12">
    <source>
        <dbReference type="ARBA" id="ARBA00023136"/>
    </source>
</evidence>
<keyword evidence="7 14" id="KW-0375">Hydrogen ion transport</keyword>
<evidence type="ECO:0000259" key="15">
    <source>
        <dbReference type="Pfam" id="PF00137"/>
    </source>
</evidence>
<sequence>MFASTKLASSALRVSVTQQSRRMLSTPRGAAPLRSSIARQPIARNGLIQSNGHNAFVTHSLRNTAQSRGITAETTTGAIVMAAKLQGAGLATVGLAGAGVGIGAVFAALIIGVSRNPSMRGQLFQYAIMGFAFAEAQGLFAMMITFLMLYAY</sequence>
<evidence type="ECO:0000256" key="8">
    <source>
        <dbReference type="ARBA" id="ARBA00022989"/>
    </source>
</evidence>
<dbReference type="HAMAP" id="MF_01396">
    <property type="entry name" value="ATP_synth_c_bact"/>
    <property type="match status" value="1"/>
</dbReference>
<dbReference type="GO" id="GO:0015986">
    <property type="term" value="P:proton motive force-driven ATP synthesis"/>
    <property type="evidence" value="ECO:0007669"/>
    <property type="project" value="InterPro"/>
</dbReference>
<dbReference type="GO" id="GO:0008289">
    <property type="term" value="F:lipid binding"/>
    <property type="evidence" value="ECO:0007669"/>
    <property type="project" value="UniProtKB-KW"/>
</dbReference>
<dbReference type="InterPro" id="IPR000454">
    <property type="entry name" value="ATP_synth_F0_csu"/>
</dbReference>
<dbReference type="AlphaFoldDB" id="A0A9Q8UVC8"/>
<evidence type="ECO:0000256" key="14">
    <source>
        <dbReference type="RuleBase" id="RU004221"/>
    </source>
</evidence>
<reference evidence="16" key="2">
    <citation type="journal article" date="2022" name="Microb. Genom.">
        <title>A chromosome-scale genome assembly of the tomato pathogen Cladosporium fulvum reveals a compartmentalized genome architecture and the presence of a dispensable chromosome.</title>
        <authorList>
            <person name="Zaccaron A.Z."/>
            <person name="Chen L.H."/>
            <person name="Samaras A."/>
            <person name="Stergiopoulos I."/>
        </authorList>
    </citation>
    <scope>NUCLEOTIDE SEQUENCE</scope>
    <source>
        <strain evidence="16">Race5_Kim</strain>
    </source>
</reference>
<proteinExistence type="inferred from homology"/>
<keyword evidence="9 14" id="KW-0406">Ion transport</keyword>
<dbReference type="Pfam" id="PF00137">
    <property type="entry name" value="ATP-synt_C"/>
    <property type="match status" value="1"/>
</dbReference>
<evidence type="ECO:0000256" key="3">
    <source>
        <dbReference type="ARBA" id="ARBA00019317"/>
    </source>
</evidence>
<dbReference type="Proteomes" id="UP000756132">
    <property type="component" value="Chromosome 11"/>
</dbReference>
<evidence type="ECO:0000313" key="16">
    <source>
        <dbReference type="EMBL" id="UJO23770.1"/>
    </source>
</evidence>
<keyword evidence="12 14" id="KW-0472">Membrane</keyword>
<keyword evidence="10 14" id="KW-0446">Lipid-binding</keyword>
<dbReference type="InterPro" id="IPR035921">
    <property type="entry name" value="F/V-ATP_Csub_sf"/>
</dbReference>
<dbReference type="CDD" id="cd18182">
    <property type="entry name" value="ATP-synt_Fo_c_ATP5G3"/>
    <property type="match status" value="1"/>
</dbReference>
<evidence type="ECO:0000256" key="10">
    <source>
        <dbReference type="ARBA" id="ARBA00023121"/>
    </source>
</evidence>
<dbReference type="GO" id="GO:0031966">
    <property type="term" value="C:mitochondrial membrane"/>
    <property type="evidence" value="ECO:0007669"/>
    <property type="project" value="UniProtKB-SubCell"/>
</dbReference>
<organism evidence="16 17">
    <name type="scientific">Passalora fulva</name>
    <name type="common">Tomato leaf mold</name>
    <name type="synonym">Cladosporium fulvum</name>
    <dbReference type="NCBI Taxonomy" id="5499"/>
    <lineage>
        <taxon>Eukaryota</taxon>
        <taxon>Fungi</taxon>
        <taxon>Dikarya</taxon>
        <taxon>Ascomycota</taxon>
        <taxon>Pezizomycotina</taxon>
        <taxon>Dothideomycetes</taxon>
        <taxon>Dothideomycetidae</taxon>
        <taxon>Mycosphaerellales</taxon>
        <taxon>Mycosphaerellaceae</taxon>
        <taxon>Fulvia</taxon>
    </lineage>
</organism>
<dbReference type="GO" id="GO:0045259">
    <property type="term" value="C:proton-transporting ATP synthase complex"/>
    <property type="evidence" value="ECO:0007669"/>
    <property type="project" value="UniProtKB-KW"/>
</dbReference>
<evidence type="ECO:0000256" key="9">
    <source>
        <dbReference type="ARBA" id="ARBA00023065"/>
    </source>
</evidence>
<dbReference type="EMBL" id="CP090173">
    <property type="protein sequence ID" value="UJO23770.1"/>
    <property type="molecule type" value="Genomic_DNA"/>
</dbReference>
<keyword evidence="8 14" id="KW-1133">Transmembrane helix</keyword>